<reference evidence="1 2" key="1">
    <citation type="submission" date="2020-08" db="EMBL/GenBank/DDBJ databases">
        <title>Cohnella phylogeny.</title>
        <authorList>
            <person name="Dunlap C."/>
        </authorList>
    </citation>
    <scope>NUCLEOTIDE SEQUENCE [LARGE SCALE GENOMIC DNA]</scope>
    <source>
        <strain evidence="1 2">DSM 25241</strain>
    </source>
</reference>
<dbReference type="InterPro" id="IPR007263">
    <property type="entry name" value="DCC1-like"/>
</dbReference>
<keyword evidence="2" id="KW-1185">Reference proteome</keyword>
<gene>
    <name evidence="1" type="ORF">H7B67_07475</name>
</gene>
<evidence type="ECO:0000313" key="2">
    <source>
        <dbReference type="Proteomes" id="UP000535838"/>
    </source>
</evidence>
<dbReference type="Pfam" id="PF04134">
    <property type="entry name" value="DCC1-like"/>
    <property type="match status" value="1"/>
</dbReference>
<evidence type="ECO:0000313" key="1">
    <source>
        <dbReference type="EMBL" id="MBB6633945.1"/>
    </source>
</evidence>
<sequence>MSGKRLDATNANGSVSSSSLIALYDGQCNLCLATMDKLRKLDSQEPVEWVSIQAYQRGEYRALPALTNVPAEQLLAQMHVIDSSGRLYSGSEGVMRLLRNVRSLRWIGAIGEWPGFRGISRLIYKLVARNRYRLFGKNDSCADGVCSLPQSKTKGGGTPS</sequence>
<accession>A0A841SV56</accession>
<proteinExistence type="predicted"/>
<dbReference type="EMBL" id="JACJVQ010000005">
    <property type="protein sequence ID" value="MBB6633945.1"/>
    <property type="molecule type" value="Genomic_DNA"/>
</dbReference>
<dbReference type="GO" id="GO:0015035">
    <property type="term" value="F:protein-disulfide reductase activity"/>
    <property type="evidence" value="ECO:0007669"/>
    <property type="project" value="InterPro"/>
</dbReference>
<dbReference type="RefSeq" id="WP_185119151.1">
    <property type="nucleotide sequence ID" value="NZ_JACJVQ010000005.1"/>
</dbReference>
<dbReference type="AlphaFoldDB" id="A0A841SV56"/>
<protein>
    <submittedName>
        <fullName evidence="1">DUF393 domain-containing protein</fullName>
    </submittedName>
</protein>
<comment type="caution">
    <text evidence="1">The sequence shown here is derived from an EMBL/GenBank/DDBJ whole genome shotgun (WGS) entry which is preliminary data.</text>
</comment>
<dbReference type="InterPro" id="IPR044691">
    <property type="entry name" value="DCC1_Trx"/>
</dbReference>
<dbReference type="PANTHER" id="PTHR34290">
    <property type="entry name" value="SI:CH73-390P7.2"/>
    <property type="match status" value="1"/>
</dbReference>
<dbReference type="PANTHER" id="PTHR34290:SF2">
    <property type="entry name" value="OS04G0668800 PROTEIN"/>
    <property type="match status" value="1"/>
</dbReference>
<name>A0A841SV56_9BACL</name>
<dbReference type="Proteomes" id="UP000535838">
    <property type="component" value="Unassembled WGS sequence"/>
</dbReference>
<organism evidence="1 2">
    <name type="scientific">Cohnella thailandensis</name>
    <dbReference type="NCBI Taxonomy" id="557557"/>
    <lineage>
        <taxon>Bacteria</taxon>
        <taxon>Bacillati</taxon>
        <taxon>Bacillota</taxon>
        <taxon>Bacilli</taxon>
        <taxon>Bacillales</taxon>
        <taxon>Paenibacillaceae</taxon>
        <taxon>Cohnella</taxon>
    </lineage>
</organism>